<dbReference type="InterPro" id="IPR014721">
    <property type="entry name" value="Ribsml_uS5_D2-typ_fold_subgr"/>
</dbReference>
<sequence length="511" mass="54425">MSTALAWSVALNGLEGAMVEVEVADGGGLPRTVLVGLPDAALSQAKERVRAAVTGASLPWPSGLVTINLSPANLPKTGTHYDLAIATAVLAAIGKVPLEAAKSHVCLGELGLDGRLRRVPGILPALLAAARNGFDKAIVPASQEAEAGLVPGITVWAVGHLKDLVAVLNGEPPMGGWDAPVEEDQGPWERPTLDFREVQGHLDGRWAMEVAAAGRHHVFLHGAPGVGKTMLAARLTSILPSLDGEEAVEVSALHSLAGMDLSGGLLIDPPYADPHHSSSPASIIGGGARLIRPGSISLAHRGVLFLDEAPEFGARILDALRTPLESGWVTIGRAAVQVRYPARFQLVLAANPCPCGFHGVVGRECRCSPMMVRRYQERLSGPIMDRIDIRHHMLPQHRSFLGDAEDQPESSADIAARVLQARDRQLRRLSGTPWRTNGEVAGPWLRSQLPLPRDVSPLERALNRGLISTRGVDKVLRLAWTITDLAEEDQISASSLRVAMQLRQGTLQEAA</sequence>
<dbReference type="RefSeq" id="WP_212321192.1">
    <property type="nucleotide sequence ID" value="NZ_AP024463.1"/>
</dbReference>
<dbReference type="InterPro" id="IPR025158">
    <property type="entry name" value="Mg_chelat-rel_C"/>
</dbReference>
<keyword evidence="4" id="KW-1185">Reference proteome</keyword>
<dbReference type="EMBL" id="CP072384">
    <property type="protein sequence ID" value="QUC07049.1"/>
    <property type="molecule type" value="Genomic_DNA"/>
</dbReference>
<feature type="domain" description="AAA+ ATPase" evidence="2">
    <location>
        <begin position="214"/>
        <end position="397"/>
    </location>
</feature>
<dbReference type="PANTHER" id="PTHR32039:SF7">
    <property type="entry name" value="COMPETENCE PROTEIN COMM"/>
    <property type="match status" value="1"/>
</dbReference>
<dbReference type="SUPFAM" id="SSF54211">
    <property type="entry name" value="Ribosomal protein S5 domain 2-like"/>
    <property type="match status" value="1"/>
</dbReference>
<evidence type="ECO:0000259" key="2">
    <source>
        <dbReference type="SMART" id="SM00382"/>
    </source>
</evidence>
<dbReference type="SUPFAM" id="SSF52540">
    <property type="entry name" value="P-loop containing nucleoside triphosphate hydrolases"/>
    <property type="match status" value="1"/>
</dbReference>
<evidence type="ECO:0000313" key="4">
    <source>
        <dbReference type="Proteomes" id="UP000678513"/>
    </source>
</evidence>
<gene>
    <name evidence="3" type="ORF">J5A65_08750</name>
</gene>
<dbReference type="Pfam" id="PF01078">
    <property type="entry name" value="Mg_chelatase"/>
    <property type="match status" value="1"/>
</dbReference>
<dbReference type="PANTHER" id="PTHR32039">
    <property type="entry name" value="MAGNESIUM-CHELATASE SUBUNIT CHLI"/>
    <property type="match status" value="1"/>
</dbReference>
<protein>
    <submittedName>
        <fullName evidence="3">YifB family Mg chelatase-like AAA ATPase</fullName>
    </submittedName>
</protein>
<comment type="similarity">
    <text evidence="1">Belongs to the Mg-chelatase subunits D/I family. ComM subfamily.</text>
</comment>
<proteinExistence type="inferred from homology"/>
<dbReference type="InterPro" id="IPR004482">
    <property type="entry name" value="Mg_chelat-rel"/>
</dbReference>
<dbReference type="Pfam" id="PF13335">
    <property type="entry name" value="Mg_chelatase_C"/>
    <property type="match status" value="1"/>
</dbReference>
<dbReference type="SMART" id="SM00382">
    <property type="entry name" value="AAA"/>
    <property type="match status" value="1"/>
</dbReference>
<dbReference type="InterPro" id="IPR003593">
    <property type="entry name" value="AAA+_ATPase"/>
</dbReference>
<dbReference type="Gene3D" id="3.40.50.300">
    <property type="entry name" value="P-loop containing nucleotide triphosphate hydrolases"/>
    <property type="match status" value="1"/>
</dbReference>
<evidence type="ECO:0000256" key="1">
    <source>
        <dbReference type="ARBA" id="ARBA00006354"/>
    </source>
</evidence>
<organism evidence="3 4">
    <name type="scientific">Arachnia rubra</name>
    <dbReference type="NCBI Taxonomy" id="1547448"/>
    <lineage>
        <taxon>Bacteria</taxon>
        <taxon>Bacillati</taxon>
        <taxon>Actinomycetota</taxon>
        <taxon>Actinomycetes</taxon>
        <taxon>Propionibacteriales</taxon>
        <taxon>Propionibacteriaceae</taxon>
        <taxon>Arachnia</taxon>
    </lineage>
</organism>
<dbReference type="InterPro" id="IPR000523">
    <property type="entry name" value="Mg_chelatse_chII-like_cat_dom"/>
</dbReference>
<dbReference type="Gene3D" id="3.30.230.10">
    <property type="match status" value="1"/>
</dbReference>
<dbReference type="InterPro" id="IPR027417">
    <property type="entry name" value="P-loop_NTPase"/>
</dbReference>
<dbReference type="InterPro" id="IPR020568">
    <property type="entry name" value="Ribosomal_Su5_D2-typ_SF"/>
</dbReference>
<evidence type="ECO:0000313" key="3">
    <source>
        <dbReference type="EMBL" id="QUC07049.1"/>
    </source>
</evidence>
<reference evidence="3 4" key="1">
    <citation type="submission" date="2021-03" db="EMBL/GenBank/DDBJ databases">
        <title>Human Oral Microbial Genomes.</title>
        <authorList>
            <person name="Johnston C.D."/>
            <person name="Chen T."/>
            <person name="Dewhirst F.E."/>
        </authorList>
    </citation>
    <scope>NUCLEOTIDE SEQUENCE [LARGE SCALE GENOMIC DNA]</scope>
    <source>
        <strain evidence="3 4">DSMZ 100122</strain>
    </source>
</reference>
<name>A0ABX7Y1P8_9ACTN</name>
<dbReference type="InterPro" id="IPR045006">
    <property type="entry name" value="CHLI-like"/>
</dbReference>
<accession>A0ABX7Y1P8</accession>
<dbReference type="Pfam" id="PF13541">
    <property type="entry name" value="ChlI"/>
    <property type="match status" value="1"/>
</dbReference>
<dbReference type="NCBIfam" id="TIGR00368">
    <property type="entry name" value="YifB family Mg chelatase-like AAA ATPase"/>
    <property type="match status" value="1"/>
</dbReference>
<dbReference type="Proteomes" id="UP000678513">
    <property type="component" value="Chromosome"/>
</dbReference>